<dbReference type="PANTHER" id="PTHR11842:SF10">
    <property type="entry name" value="MITOTIC SPINDLE ASSEMBLY CHECKPOINT PROTEIN MAD2B"/>
    <property type="match status" value="1"/>
</dbReference>
<dbReference type="Proteomes" id="UP000799778">
    <property type="component" value="Unassembled WGS sequence"/>
</dbReference>
<evidence type="ECO:0000313" key="5">
    <source>
        <dbReference type="Proteomes" id="UP000799778"/>
    </source>
</evidence>
<dbReference type="AlphaFoldDB" id="A0A6A5Y1N8"/>
<name>A0A6A5Y1N8_9PLEO</name>
<evidence type="ECO:0000256" key="2">
    <source>
        <dbReference type="SAM" id="MobiDB-lite"/>
    </source>
</evidence>
<keyword evidence="4" id="KW-0238">DNA-binding</keyword>
<keyword evidence="5" id="KW-1185">Reference proteome</keyword>
<protein>
    <submittedName>
        <fullName evidence="4">DNA-binding protein</fullName>
    </submittedName>
</protein>
<dbReference type="EMBL" id="ML978067">
    <property type="protein sequence ID" value="KAF2018740.1"/>
    <property type="molecule type" value="Genomic_DNA"/>
</dbReference>
<feature type="region of interest" description="Disordered" evidence="2">
    <location>
        <begin position="131"/>
        <end position="169"/>
    </location>
</feature>
<dbReference type="SUPFAM" id="SSF56019">
    <property type="entry name" value="The spindle assembly checkpoint protein mad2"/>
    <property type="match status" value="1"/>
</dbReference>
<feature type="region of interest" description="Disordered" evidence="2">
    <location>
        <begin position="237"/>
        <end position="274"/>
    </location>
</feature>
<dbReference type="InterPro" id="IPR045091">
    <property type="entry name" value="Mad2-like"/>
</dbReference>
<dbReference type="GO" id="GO:0016035">
    <property type="term" value="C:zeta DNA polymerase complex"/>
    <property type="evidence" value="ECO:0007669"/>
    <property type="project" value="TreeGrafter"/>
</dbReference>
<dbReference type="PANTHER" id="PTHR11842">
    <property type="entry name" value="MITOTIC SPINDLE ASSEMBLY CHECKPOINT PROTEIN MAD2"/>
    <property type="match status" value="1"/>
</dbReference>
<dbReference type="InterPro" id="IPR003511">
    <property type="entry name" value="HORMA_dom"/>
</dbReference>
<feature type="compositionally biased region" description="Low complexity" evidence="2">
    <location>
        <begin position="140"/>
        <end position="165"/>
    </location>
</feature>
<feature type="region of interest" description="Disordered" evidence="2">
    <location>
        <begin position="88"/>
        <end position="107"/>
    </location>
</feature>
<accession>A0A6A5Y1N8</accession>
<sequence>MTSQTYTTTLTHFTNFLTCYIHTLLYLRALYPPATFAPSRFHNTSVHQSRHPAVCTWIADAVSAVHSELLAGTVARIAIVIYHLSPPPPSPPGGSNSPQGKTTAAPQGSPKILERFLLDVSRFPVISPRERDREIDLARDPLSPSSPGVSLSNPSSSNDAPPKASATPLDKDVEANLSEQYRAALISLHTRCARLGPLPKGCGFNVSMELRDDAEVDPPIGGRAGAEQGVWIPAQESLQRTGRKGAAGSGTGTGTGTGESEVVGEGEGGDLGGVRVTPIRTVQAGVFKFETWVEEGRAKFEGGDK</sequence>
<dbReference type="PROSITE" id="PS50815">
    <property type="entry name" value="HORMA"/>
    <property type="match status" value="1"/>
</dbReference>
<gene>
    <name evidence="4" type="ORF">BU24DRAFT_104079</name>
</gene>
<feature type="compositionally biased region" description="Gly residues" evidence="2">
    <location>
        <begin position="245"/>
        <end position="257"/>
    </location>
</feature>
<dbReference type="RefSeq" id="XP_033387079.1">
    <property type="nucleotide sequence ID" value="XM_033520728.1"/>
</dbReference>
<comment type="similarity">
    <text evidence="1">Belongs to the MAD2 family.</text>
</comment>
<evidence type="ECO:0000256" key="1">
    <source>
        <dbReference type="ARBA" id="ARBA00010348"/>
    </source>
</evidence>
<organism evidence="4 5">
    <name type="scientific">Aaosphaeria arxii CBS 175.79</name>
    <dbReference type="NCBI Taxonomy" id="1450172"/>
    <lineage>
        <taxon>Eukaryota</taxon>
        <taxon>Fungi</taxon>
        <taxon>Dikarya</taxon>
        <taxon>Ascomycota</taxon>
        <taxon>Pezizomycotina</taxon>
        <taxon>Dothideomycetes</taxon>
        <taxon>Pleosporomycetidae</taxon>
        <taxon>Pleosporales</taxon>
        <taxon>Pleosporales incertae sedis</taxon>
        <taxon>Aaosphaeria</taxon>
    </lineage>
</organism>
<feature type="domain" description="HORMA" evidence="3">
    <location>
        <begin position="7"/>
        <end position="262"/>
    </location>
</feature>
<proteinExistence type="inferred from homology"/>
<reference evidence="4" key="1">
    <citation type="journal article" date="2020" name="Stud. Mycol.">
        <title>101 Dothideomycetes genomes: a test case for predicting lifestyles and emergence of pathogens.</title>
        <authorList>
            <person name="Haridas S."/>
            <person name="Albert R."/>
            <person name="Binder M."/>
            <person name="Bloem J."/>
            <person name="Labutti K."/>
            <person name="Salamov A."/>
            <person name="Andreopoulos B."/>
            <person name="Baker S."/>
            <person name="Barry K."/>
            <person name="Bills G."/>
            <person name="Bluhm B."/>
            <person name="Cannon C."/>
            <person name="Castanera R."/>
            <person name="Culley D."/>
            <person name="Daum C."/>
            <person name="Ezra D."/>
            <person name="Gonzalez J."/>
            <person name="Henrissat B."/>
            <person name="Kuo A."/>
            <person name="Liang C."/>
            <person name="Lipzen A."/>
            <person name="Lutzoni F."/>
            <person name="Magnuson J."/>
            <person name="Mondo S."/>
            <person name="Nolan M."/>
            <person name="Ohm R."/>
            <person name="Pangilinan J."/>
            <person name="Park H.-J."/>
            <person name="Ramirez L."/>
            <person name="Alfaro M."/>
            <person name="Sun H."/>
            <person name="Tritt A."/>
            <person name="Yoshinaga Y."/>
            <person name="Zwiers L.-H."/>
            <person name="Turgeon B."/>
            <person name="Goodwin S."/>
            <person name="Spatafora J."/>
            <person name="Crous P."/>
            <person name="Grigoriev I."/>
        </authorList>
    </citation>
    <scope>NUCLEOTIDE SEQUENCE</scope>
    <source>
        <strain evidence="4">CBS 175.79</strain>
    </source>
</reference>
<dbReference type="Gene3D" id="3.30.900.10">
    <property type="entry name" value="HORMA domain"/>
    <property type="match status" value="1"/>
</dbReference>
<dbReference type="InterPro" id="IPR036570">
    <property type="entry name" value="HORMA_dom_sf"/>
</dbReference>
<dbReference type="GO" id="GO:0003677">
    <property type="term" value="F:DNA binding"/>
    <property type="evidence" value="ECO:0007669"/>
    <property type="project" value="UniProtKB-KW"/>
</dbReference>
<dbReference type="OrthoDB" id="21254at2759"/>
<evidence type="ECO:0000259" key="3">
    <source>
        <dbReference type="PROSITE" id="PS50815"/>
    </source>
</evidence>
<evidence type="ECO:0000313" key="4">
    <source>
        <dbReference type="EMBL" id="KAF2018740.1"/>
    </source>
</evidence>
<dbReference type="GeneID" id="54278125"/>